<organism evidence="8 9">
    <name type="scientific">Acetanaerobacterium elongatum</name>
    <dbReference type="NCBI Taxonomy" id="258515"/>
    <lineage>
        <taxon>Bacteria</taxon>
        <taxon>Bacillati</taxon>
        <taxon>Bacillota</taxon>
        <taxon>Clostridia</taxon>
        <taxon>Eubacteriales</taxon>
        <taxon>Oscillospiraceae</taxon>
        <taxon>Acetanaerobacterium</taxon>
    </lineage>
</organism>
<evidence type="ECO:0000256" key="5">
    <source>
        <dbReference type="ARBA" id="ARBA00022840"/>
    </source>
</evidence>
<dbReference type="Gene3D" id="3.40.1190.20">
    <property type="match status" value="1"/>
</dbReference>
<keyword evidence="6" id="KW-0784">Thiamine biosynthesis</keyword>
<dbReference type="AlphaFoldDB" id="A0A1H0H489"/>
<evidence type="ECO:0000313" key="9">
    <source>
        <dbReference type="Proteomes" id="UP000199182"/>
    </source>
</evidence>
<dbReference type="EC" id="2.7.1.35" evidence="1"/>
<evidence type="ECO:0000256" key="2">
    <source>
        <dbReference type="ARBA" id="ARBA00022679"/>
    </source>
</evidence>
<dbReference type="OrthoDB" id="9800808at2"/>
<dbReference type="PANTHER" id="PTHR20858:SF17">
    <property type="entry name" value="HYDROXYMETHYLPYRIMIDINE_PHOSPHOMETHYLPYRIMIDINE KINASE THI20-RELATED"/>
    <property type="match status" value="1"/>
</dbReference>
<evidence type="ECO:0000256" key="6">
    <source>
        <dbReference type="ARBA" id="ARBA00022977"/>
    </source>
</evidence>
<dbReference type="Proteomes" id="UP000199182">
    <property type="component" value="Unassembled WGS sequence"/>
</dbReference>
<dbReference type="InterPro" id="IPR004625">
    <property type="entry name" value="PyrdxlKinase"/>
</dbReference>
<dbReference type="SUPFAM" id="SSF53613">
    <property type="entry name" value="Ribokinase-like"/>
    <property type="match status" value="1"/>
</dbReference>
<dbReference type="PANTHER" id="PTHR20858">
    <property type="entry name" value="PHOSPHOMETHYLPYRIMIDINE KINASE"/>
    <property type="match status" value="1"/>
</dbReference>
<evidence type="ECO:0000256" key="3">
    <source>
        <dbReference type="ARBA" id="ARBA00022741"/>
    </source>
</evidence>
<keyword evidence="9" id="KW-1185">Reference proteome</keyword>
<evidence type="ECO:0000313" key="8">
    <source>
        <dbReference type="EMBL" id="SDO13967.1"/>
    </source>
</evidence>
<dbReference type="Pfam" id="PF08543">
    <property type="entry name" value="Phos_pyr_kin"/>
    <property type="match status" value="1"/>
</dbReference>
<dbReference type="GO" id="GO:0005524">
    <property type="term" value="F:ATP binding"/>
    <property type="evidence" value="ECO:0007669"/>
    <property type="project" value="UniProtKB-KW"/>
</dbReference>
<keyword evidence="5" id="KW-0067">ATP-binding</keyword>
<accession>A0A1H0H489</accession>
<evidence type="ECO:0000256" key="1">
    <source>
        <dbReference type="ARBA" id="ARBA00012104"/>
    </source>
</evidence>
<evidence type="ECO:0000256" key="4">
    <source>
        <dbReference type="ARBA" id="ARBA00022777"/>
    </source>
</evidence>
<reference evidence="8 9" key="1">
    <citation type="submission" date="2016-10" db="EMBL/GenBank/DDBJ databases">
        <authorList>
            <person name="de Groot N.N."/>
        </authorList>
    </citation>
    <scope>NUCLEOTIDE SEQUENCE [LARGE SCALE GENOMIC DNA]</scope>
    <source>
        <strain evidence="8 9">CGMCC 1.5012</strain>
    </source>
</reference>
<dbReference type="GO" id="GO:0008478">
    <property type="term" value="F:pyridoxal kinase activity"/>
    <property type="evidence" value="ECO:0007669"/>
    <property type="project" value="UniProtKB-EC"/>
</dbReference>
<gene>
    <name evidence="8" type="ORF">SAMN05192585_1612</name>
</gene>
<feature type="domain" description="Pyridoxamine kinase/Phosphomethylpyrimidine kinase" evidence="7">
    <location>
        <begin position="32"/>
        <end position="262"/>
    </location>
</feature>
<sequence length="289" mass="31463">MPALQTGPKKVAAIHDLSGVGRCALSVVLPVLSAIGVQVCPIPTAILSTHTGGFGDVAFFDLTDFLNQSLSHYKNIGVEFDCVYSGFLGSEHQIDSCLNYFKSYPNALAVVDPVMGDHGKPYRTYTPVMRARMVELVQAADIITPNLTESAMLLGMDYPATLTHSEAKSMLARLSEKGPRQVVITGVPMATGEMANLGYDRERGAFWYVKCNYVPVSYPGTGDVFASVLTGSLLMGDSLPMAMDRATRYVELTIHTTFSFGTDTREGIMLEKTLPWLTERQMVSGFKPL</sequence>
<dbReference type="STRING" id="258515.SAMN05192585_1612"/>
<dbReference type="InterPro" id="IPR029056">
    <property type="entry name" value="Ribokinase-like"/>
</dbReference>
<dbReference type="GO" id="GO:0009443">
    <property type="term" value="P:pyridoxal 5'-phosphate salvage"/>
    <property type="evidence" value="ECO:0007669"/>
    <property type="project" value="InterPro"/>
</dbReference>
<keyword evidence="2" id="KW-0808">Transferase</keyword>
<proteinExistence type="predicted"/>
<evidence type="ECO:0000259" key="7">
    <source>
        <dbReference type="Pfam" id="PF08543"/>
    </source>
</evidence>
<dbReference type="EMBL" id="FNID01000061">
    <property type="protein sequence ID" value="SDO13967.1"/>
    <property type="molecule type" value="Genomic_DNA"/>
</dbReference>
<protein>
    <recommendedName>
        <fullName evidence="1">pyridoxal kinase</fullName>
        <ecNumber evidence="1">2.7.1.35</ecNumber>
    </recommendedName>
</protein>
<dbReference type="GO" id="GO:0009228">
    <property type="term" value="P:thiamine biosynthetic process"/>
    <property type="evidence" value="ECO:0007669"/>
    <property type="project" value="UniProtKB-KW"/>
</dbReference>
<keyword evidence="4 8" id="KW-0418">Kinase</keyword>
<dbReference type="NCBIfam" id="NF005491">
    <property type="entry name" value="PRK07105.1"/>
    <property type="match status" value="1"/>
</dbReference>
<dbReference type="GO" id="GO:0008902">
    <property type="term" value="F:hydroxymethylpyrimidine kinase activity"/>
    <property type="evidence" value="ECO:0007669"/>
    <property type="project" value="TreeGrafter"/>
</dbReference>
<keyword evidence="3" id="KW-0547">Nucleotide-binding</keyword>
<dbReference type="InterPro" id="IPR013749">
    <property type="entry name" value="PM/HMP-P_kinase-1"/>
</dbReference>
<dbReference type="CDD" id="cd01173">
    <property type="entry name" value="pyridoxal_pyridoxamine_kinase"/>
    <property type="match status" value="1"/>
</dbReference>
<dbReference type="GO" id="GO:0005829">
    <property type="term" value="C:cytosol"/>
    <property type="evidence" value="ECO:0007669"/>
    <property type="project" value="TreeGrafter"/>
</dbReference>
<name>A0A1H0H489_9FIRM</name>
<dbReference type="GO" id="GO:0008972">
    <property type="term" value="F:phosphomethylpyrimidine kinase activity"/>
    <property type="evidence" value="ECO:0007669"/>
    <property type="project" value="TreeGrafter"/>
</dbReference>